<accession>A0ABU0YYG1</accession>
<evidence type="ECO:0000313" key="5">
    <source>
        <dbReference type="Proteomes" id="UP001235133"/>
    </source>
</evidence>
<reference evidence="4 5" key="1">
    <citation type="submission" date="2023-08" db="EMBL/GenBank/DDBJ databases">
        <title>Microbacterium psychrotolerans sp. nov., a psychrotolerant bacterium isolated from soil in Heilongjiang Province, China.</title>
        <authorList>
            <person name="An P."/>
            <person name="Zhao D."/>
            <person name="Xiang H."/>
        </authorList>
    </citation>
    <scope>NUCLEOTIDE SEQUENCE [LARGE SCALE GENOMIC DNA]</scope>
    <source>
        <strain evidence="4 5">QXD-8</strain>
    </source>
</reference>
<keyword evidence="2" id="KW-0472">Membrane</keyword>
<keyword evidence="1" id="KW-1188">Viral release from host cell</keyword>
<keyword evidence="2" id="KW-0812">Transmembrane</keyword>
<feature type="transmembrane region" description="Helical" evidence="2">
    <location>
        <begin position="391"/>
        <end position="411"/>
    </location>
</feature>
<evidence type="ECO:0000256" key="2">
    <source>
        <dbReference type="SAM" id="Phobius"/>
    </source>
</evidence>
<evidence type="ECO:0000313" key="4">
    <source>
        <dbReference type="EMBL" id="MDQ7877374.1"/>
    </source>
</evidence>
<feature type="transmembrane region" description="Helical" evidence="2">
    <location>
        <begin position="48"/>
        <end position="70"/>
    </location>
</feature>
<dbReference type="RefSeq" id="WP_308866812.1">
    <property type="nucleotide sequence ID" value="NZ_JAVFWO010000002.1"/>
</dbReference>
<dbReference type="PANTHER" id="PTHR37813:SF1">
    <property type="entry name" value="FELS-2 PROPHAGE PROTEIN"/>
    <property type="match status" value="1"/>
</dbReference>
<dbReference type="NCBIfam" id="TIGR01760">
    <property type="entry name" value="tape_meas_TP901"/>
    <property type="match status" value="1"/>
</dbReference>
<name>A0ABU0YYG1_9MICO</name>
<dbReference type="PANTHER" id="PTHR37813">
    <property type="entry name" value="FELS-2 PROPHAGE PROTEIN"/>
    <property type="match status" value="1"/>
</dbReference>
<gene>
    <name evidence="4" type="ORF">Q9R08_05220</name>
</gene>
<sequence>MRTIADRTVKVNLILAAQGYMSGMEQAAQKTAQTGTELEKLNQKRQAFTQLGASAVGFGAAVALGVGMAVSKFADFDQQMSYVQAATHETAANMGLLREAALDAGARTVYSATEAAGAIEELARAGVKTKDILAGGLDAALDLAAAGGLEVADAAAIAATTLNQFRLRGEQASHVADLLAAGAGKAQGDVSDMSAALAQSGLVANQFKLSVDETVGTLSAFASAGLLGSDAGTSFRTMLLRLANPTGEAADKMKELGINAYDAQGQFIGMSGLAGQLQKGLRGLTQEQQNAALAIIFGQDAIRGANVLLEAGASGIDEWTDKVNDQGYAAETAAMRLDNLKGDVEQLGGAFDTALIQSGEGANDALRALVQTATGAVGMFADLPAPIQATALYLGMAAAAVGLVGGAALIATPRIAEFRAIVSAAGLSMKGLSLLAGGVTLGLTAVIAIIAAVGSAQAEARAKAKAYADTLEEGTQRITASTRDMAKEALAAKNSFLWIEQDSAYDAARKLGISLDLVTDAATGNAAALEELQKQIDAGADGSLAYANSAVDIENAVRGEAASLAEAIEMARQKEEADRESARSSQTAADAYLEAASGAEELQTTLSELIATINEANGVGQDAVTTNAAWQEALAGISAEVEAQKAAYESANGTLDGFVLSLDQSTVSGSANAAMLADVAGRAQAAAESQYAVDQSTMSAKDSAEKYAATLAAQREAFVNSAIAAGYNADEVNALADEVFRLPSKKEVEVLANTAPALATIQDFKNRFGVIQGVINYRAVISAETGVERPGRAFGGPIYGPGGPTDDKAGLYRLSNGEHVWTAAEVAGAGGHGAVAQMRAAAKSGSRTPDFSYGQPAARYAPSPTYLAVAGGRQGSQLTVDQRGAQFFAYDPHEVAREQREQMTRLLDASGI</sequence>
<protein>
    <submittedName>
        <fullName evidence="4">Phage tail tape measure protein</fullName>
    </submittedName>
</protein>
<feature type="transmembrane region" description="Helical" evidence="2">
    <location>
        <begin position="432"/>
        <end position="453"/>
    </location>
</feature>
<comment type="caution">
    <text evidence="4">The sequence shown here is derived from an EMBL/GenBank/DDBJ whole genome shotgun (WGS) entry which is preliminary data.</text>
</comment>
<organism evidence="4 5">
    <name type="scientific">Microbacterium psychrotolerans</name>
    <dbReference type="NCBI Taxonomy" id="3068321"/>
    <lineage>
        <taxon>Bacteria</taxon>
        <taxon>Bacillati</taxon>
        <taxon>Actinomycetota</taxon>
        <taxon>Actinomycetes</taxon>
        <taxon>Micrococcales</taxon>
        <taxon>Microbacteriaceae</taxon>
        <taxon>Microbacterium</taxon>
    </lineage>
</organism>
<dbReference type="EMBL" id="JAVFWO010000002">
    <property type="protein sequence ID" value="MDQ7877374.1"/>
    <property type="molecule type" value="Genomic_DNA"/>
</dbReference>
<evidence type="ECO:0000259" key="3">
    <source>
        <dbReference type="Pfam" id="PF10145"/>
    </source>
</evidence>
<proteinExistence type="predicted"/>
<feature type="domain" description="Phage tail tape measure protein" evidence="3">
    <location>
        <begin position="98"/>
        <end position="298"/>
    </location>
</feature>
<keyword evidence="5" id="KW-1185">Reference proteome</keyword>
<dbReference type="Proteomes" id="UP001235133">
    <property type="component" value="Unassembled WGS sequence"/>
</dbReference>
<evidence type="ECO:0000256" key="1">
    <source>
        <dbReference type="ARBA" id="ARBA00022612"/>
    </source>
</evidence>
<keyword evidence="2" id="KW-1133">Transmembrane helix</keyword>
<dbReference type="Pfam" id="PF10145">
    <property type="entry name" value="PhageMin_Tail"/>
    <property type="match status" value="1"/>
</dbReference>
<dbReference type="InterPro" id="IPR010090">
    <property type="entry name" value="Phage_tape_meas"/>
</dbReference>